<dbReference type="Proteomes" id="UP000294355">
    <property type="component" value="Chromosome"/>
</dbReference>
<gene>
    <name evidence="1" type="ORF">AC2117_02573</name>
</gene>
<sequence>MILKCNDNNLYDFTIGNRYICFGVQFNEYRNETKVSVRRDSDGTPVIVEISKFEIINPSIPEGWEISFYKQEDTITTAIEPKEFSGVFWDDYHNGNPKMEKLFEDTYIKICKFHNFLLRPID</sequence>
<protein>
    <submittedName>
        <fullName evidence="1">Uncharacterized protein</fullName>
    </submittedName>
</protein>
<dbReference type="AlphaFoldDB" id="A0A446ZLI7"/>
<accession>A0A446ZLI7</accession>
<dbReference type="OrthoDB" id="6695665at2"/>
<dbReference type="RefSeq" id="WP_133974623.1">
    <property type="nucleotide sequence ID" value="NZ_LS999521.1"/>
</dbReference>
<organism evidence="1 2">
    <name type="scientific">Acinetobacter calcoaceticus</name>
    <dbReference type="NCBI Taxonomy" id="471"/>
    <lineage>
        <taxon>Bacteria</taxon>
        <taxon>Pseudomonadati</taxon>
        <taxon>Pseudomonadota</taxon>
        <taxon>Gammaproteobacteria</taxon>
        <taxon>Moraxellales</taxon>
        <taxon>Moraxellaceae</taxon>
        <taxon>Acinetobacter</taxon>
        <taxon>Acinetobacter calcoaceticus/baumannii complex</taxon>
    </lineage>
</organism>
<dbReference type="EMBL" id="LS999521">
    <property type="protein sequence ID" value="VAX45379.1"/>
    <property type="molecule type" value="Genomic_DNA"/>
</dbReference>
<proteinExistence type="predicted"/>
<name>A0A446ZLI7_ACICA</name>
<evidence type="ECO:0000313" key="2">
    <source>
        <dbReference type="Proteomes" id="UP000294355"/>
    </source>
</evidence>
<evidence type="ECO:0000313" key="1">
    <source>
        <dbReference type="EMBL" id="VAX45379.1"/>
    </source>
</evidence>
<reference evidence="1 2" key="1">
    <citation type="submission" date="2018-08" db="EMBL/GenBank/DDBJ databases">
        <authorList>
            <person name="Gonzaga-Molto A."/>
        </authorList>
    </citation>
    <scope>NUCLEOTIDE SEQUENCE [LARGE SCALE GENOMIC DNA]</scope>
    <source>
        <strain evidence="1">Acinetobacter calcoaceticus str. 2117</strain>
    </source>
</reference>